<dbReference type="EMBL" id="DTMF01000128">
    <property type="protein sequence ID" value="HGF33684.1"/>
    <property type="molecule type" value="Genomic_DNA"/>
</dbReference>
<feature type="region of interest" description="Disordered" evidence="1">
    <location>
        <begin position="73"/>
        <end position="93"/>
    </location>
</feature>
<organism evidence="2">
    <name type="scientific">Desulfobacca acetoxidans</name>
    <dbReference type="NCBI Taxonomy" id="60893"/>
    <lineage>
        <taxon>Bacteria</taxon>
        <taxon>Pseudomonadati</taxon>
        <taxon>Thermodesulfobacteriota</taxon>
        <taxon>Desulfobaccia</taxon>
        <taxon>Desulfobaccales</taxon>
        <taxon>Desulfobaccaceae</taxon>
        <taxon>Desulfobacca</taxon>
    </lineage>
</organism>
<dbReference type="AlphaFoldDB" id="A0A7C3YXY9"/>
<proteinExistence type="predicted"/>
<protein>
    <submittedName>
        <fullName evidence="2">Uncharacterized protein</fullName>
    </submittedName>
</protein>
<gene>
    <name evidence="2" type="ORF">ENW96_04740</name>
</gene>
<accession>A0A7C3YXY9</accession>
<comment type="caution">
    <text evidence="2">The sequence shown here is derived from an EMBL/GenBank/DDBJ whole genome shotgun (WGS) entry which is preliminary data.</text>
</comment>
<evidence type="ECO:0000313" key="2">
    <source>
        <dbReference type="EMBL" id="HGF33684.1"/>
    </source>
</evidence>
<feature type="compositionally biased region" description="Acidic residues" evidence="1">
    <location>
        <begin position="76"/>
        <end position="93"/>
    </location>
</feature>
<name>A0A7C3YXY9_9BACT</name>
<sequence length="93" mass="10273">MLESEKACVTGAPREIFRRLGLGEEEVGAVLRELLHHDNPRVRLQAANLITKCLGLQRDVLEVQEAPVIVITGQGEQEDEGQDEGQDDLVVEV</sequence>
<reference evidence="2" key="1">
    <citation type="journal article" date="2020" name="mSystems">
        <title>Genome- and Community-Level Interaction Insights into Carbon Utilization and Element Cycling Functions of Hydrothermarchaeota in Hydrothermal Sediment.</title>
        <authorList>
            <person name="Zhou Z."/>
            <person name="Liu Y."/>
            <person name="Xu W."/>
            <person name="Pan J."/>
            <person name="Luo Z.H."/>
            <person name="Li M."/>
        </authorList>
    </citation>
    <scope>NUCLEOTIDE SEQUENCE [LARGE SCALE GENOMIC DNA]</scope>
    <source>
        <strain evidence="2">SpSt-897</strain>
    </source>
</reference>
<evidence type="ECO:0000256" key="1">
    <source>
        <dbReference type="SAM" id="MobiDB-lite"/>
    </source>
</evidence>